<evidence type="ECO:0000313" key="2">
    <source>
        <dbReference type="Proteomes" id="UP000005277"/>
    </source>
</evidence>
<keyword evidence="2" id="KW-1185">Reference proteome</keyword>
<dbReference type="GeneID" id="84579400"/>
<name>F0H2H6_9FIRM</name>
<dbReference type="AlphaFoldDB" id="F0H2H6"/>
<gene>
    <name evidence="1" type="ORF">HMPREF9246_1806</name>
</gene>
<reference evidence="1 2" key="1">
    <citation type="submission" date="2011-01" db="EMBL/GenBank/DDBJ databases">
        <authorList>
            <person name="Durkin A.S."/>
            <person name="Madupu R."/>
            <person name="Torralba M."/>
            <person name="Gillis M."/>
            <person name="Methe B."/>
            <person name="Sutton G."/>
            <person name="Nelson K.E."/>
        </authorList>
    </citation>
    <scope>NUCLEOTIDE SEQUENCE [LARGE SCALE GENOMIC DNA]</scope>
    <source>
        <strain evidence="1 2">ACS-025-V-Sch4</strain>
    </source>
</reference>
<dbReference type="Proteomes" id="UP000005277">
    <property type="component" value="Unassembled WGS sequence"/>
</dbReference>
<organism evidence="1 2">
    <name type="scientific">Anaerococcus hydrogenalis ACS-025-V-Sch4</name>
    <dbReference type="NCBI Taxonomy" id="879306"/>
    <lineage>
        <taxon>Bacteria</taxon>
        <taxon>Bacillati</taxon>
        <taxon>Bacillota</taxon>
        <taxon>Tissierellia</taxon>
        <taxon>Tissierellales</taxon>
        <taxon>Peptoniphilaceae</taxon>
        <taxon>Anaerococcus</taxon>
    </lineage>
</organism>
<sequence length="48" mass="5927">MKYSYEFKKECVNFYREGKWTDKPKVIKEKILSDFCRNMTYTNKSFSN</sequence>
<dbReference type="RefSeq" id="WP_004818244.1">
    <property type="nucleotide sequence ID" value="NZ_AEXN01000036.1"/>
</dbReference>
<evidence type="ECO:0000313" key="1">
    <source>
        <dbReference type="EMBL" id="EGC83321.1"/>
    </source>
</evidence>
<dbReference type="EMBL" id="AEXN01000036">
    <property type="protein sequence ID" value="EGC83321.1"/>
    <property type="molecule type" value="Genomic_DNA"/>
</dbReference>
<proteinExistence type="predicted"/>
<comment type="caution">
    <text evidence="1">The sequence shown here is derived from an EMBL/GenBank/DDBJ whole genome shotgun (WGS) entry which is preliminary data.</text>
</comment>
<protein>
    <submittedName>
        <fullName evidence="1">Uncharacterized protein</fullName>
    </submittedName>
</protein>
<accession>F0H2H6</accession>